<name>A0A5N5T5Y7_9CRUS</name>
<evidence type="ECO:0000313" key="4">
    <source>
        <dbReference type="EMBL" id="KAB7501862.1"/>
    </source>
</evidence>
<evidence type="ECO:0000313" key="5">
    <source>
        <dbReference type="Proteomes" id="UP000326759"/>
    </source>
</evidence>
<feature type="compositionally biased region" description="Low complexity" evidence="1">
    <location>
        <begin position="336"/>
        <end position="347"/>
    </location>
</feature>
<dbReference type="Proteomes" id="UP000326759">
    <property type="component" value="Unassembled WGS sequence"/>
</dbReference>
<feature type="domain" description="HAT C-terminal dimerisation" evidence="2">
    <location>
        <begin position="234"/>
        <end position="301"/>
    </location>
</feature>
<keyword evidence="5" id="KW-1185">Reference proteome</keyword>
<dbReference type="AlphaFoldDB" id="A0A5N5T5Y7"/>
<dbReference type="Pfam" id="PF20700">
    <property type="entry name" value="Mutator"/>
    <property type="match status" value="1"/>
</dbReference>
<feature type="compositionally biased region" description="Basic and acidic residues" evidence="1">
    <location>
        <begin position="351"/>
        <end position="362"/>
    </location>
</feature>
<feature type="domain" description="Mutator-like transposase" evidence="3">
    <location>
        <begin position="4"/>
        <end position="137"/>
    </location>
</feature>
<sequence>MKTNSSSCMVGEIAEILFARSVKRSLRYETILSDEDSSTFNRLKKLNPYWDKYPIKKQNCLNHINEKIYGRLENIRTTKRLGGKGEDKLTQKTAAIFANFYSKRALCRLCFTEVANNGSRKEQHILNCKKCSDDIKMKYLGNQKEKVENTSIVTPLFKKEEADFVDIVKKRMSFCISNIHLAANLLDPRYRGKDLSPTENVQAFQVYNLSREMLDVDENKNWQIFPVRGASLSNNVSSTAWWIGLCKHCEISKVASRIFDLPAISATCERSFSAQANIHSKKRNRLTNEHAEKLLFVSHNLKLTEFSGNCSQINVEVGSGQTSNQIHHTETTYTIGQSSQPGSSGFSVRTLKSDKTKSKDTSVHSFESESDSSSSNIAYEDEESDLSVEAMIGNRSEDSDAEAVEQEFNEALDGSLEIW</sequence>
<dbReference type="InterPro" id="IPR012337">
    <property type="entry name" value="RNaseH-like_sf"/>
</dbReference>
<accession>A0A5N5T5Y7</accession>
<reference evidence="4 5" key="1">
    <citation type="journal article" date="2019" name="PLoS Biol.">
        <title>Sex chromosomes control vertical transmission of feminizing Wolbachia symbionts in an isopod.</title>
        <authorList>
            <person name="Becking T."/>
            <person name="Chebbi M.A."/>
            <person name="Giraud I."/>
            <person name="Moumen B."/>
            <person name="Laverre T."/>
            <person name="Caubet Y."/>
            <person name="Peccoud J."/>
            <person name="Gilbert C."/>
            <person name="Cordaux R."/>
        </authorList>
    </citation>
    <scope>NUCLEOTIDE SEQUENCE [LARGE SCALE GENOMIC DNA]</scope>
    <source>
        <strain evidence="4">ANa2</strain>
        <tissue evidence="4">Whole body excluding digestive tract and cuticle</tissue>
    </source>
</reference>
<dbReference type="GO" id="GO:0046983">
    <property type="term" value="F:protein dimerization activity"/>
    <property type="evidence" value="ECO:0007669"/>
    <property type="project" value="InterPro"/>
</dbReference>
<comment type="caution">
    <text evidence="4">The sequence shown here is derived from an EMBL/GenBank/DDBJ whole genome shotgun (WGS) entry which is preliminary data.</text>
</comment>
<dbReference type="InterPro" id="IPR049012">
    <property type="entry name" value="Mutator_transp_dom"/>
</dbReference>
<dbReference type="EMBL" id="SEYY01009302">
    <property type="protein sequence ID" value="KAB7501862.1"/>
    <property type="molecule type" value="Genomic_DNA"/>
</dbReference>
<organism evidence="4 5">
    <name type="scientific">Armadillidium nasatum</name>
    <dbReference type="NCBI Taxonomy" id="96803"/>
    <lineage>
        <taxon>Eukaryota</taxon>
        <taxon>Metazoa</taxon>
        <taxon>Ecdysozoa</taxon>
        <taxon>Arthropoda</taxon>
        <taxon>Crustacea</taxon>
        <taxon>Multicrustacea</taxon>
        <taxon>Malacostraca</taxon>
        <taxon>Eumalacostraca</taxon>
        <taxon>Peracarida</taxon>
        <taxon>Isopoda</taxon>
        <taxon>Oniscidea</taxon>
        <taxon>Crinocheta</taxon>
        <taxon>Armadillidiidae</taxon>
        <taxon>Armadillidium</taxon>
    </lineage>
</organism>
<evidence type="ECO:0000256" key="1">
    <source>
        <dbReference type="SAM" id="MobiDB-lite"/>
    </source>
</evidence>
<protein>
    <submittedName>
        <fullName evidence="4">Uncharacterized protein</fullName>
    </submittedName>
</protein>
<dbReference type="SUPFAM" id="SSF53098">
    <property type="entry name" value="Ribonuclease H-like"/>
    <property type="match status" value="1"/>
</dbReference>
<feature type="region of interest" description="Disordered" evidence="1">
    <location>
        <begin position="334"/>
        <end position="385"/>
    </location>
</feature>
<evidence type="ECO:0000259" key="3">
    <source>
        <dbReference type="Pfam" id="PF20700"/>
    </source>
</evidence>
<evidence type="ECO:0000259" key="2">
    <source>
        <dbReference type="Pfam" id="PF05699"/>
    </source>
</evidence>
<dbReference type="InterPro" id="IPR008906">
    <property type="entry name" value="HATC_C_dom"/>
</dbReference>
<gene>
    <name evidence="4" type="ORF">Anas_13039</name>
</gene>
<proteinExistence type="predicted"/>
<dbReference type="Pfam" id="PF05699">
    <property type="entry name" value="Dimer_Tnp_hAT"/>
    <property type="match status" value="1"/>
</dbReference>
<dbReference type="OrthoDB" id="6374276at2759"/>